<evidence type="ECO:0000256" key="1">
    <source>
        <dbReference type="SAM" id="SignalP"/>
    </source>
</evidence>
<dbReference type="EMBL" id="JBANRG010000035">
    <property type="protein sequence ID" value="KAK7449655.1"/>
    <property type="molecule type" value="Genomic_DNA"/>
</dbReference>
<accession>A0ABR1J7I3</accession>
<dbReference type="Proteomes" id="UP001498398">
    <property type="component" value="Unassembled WGS sequence"/>
</dbReference>
<sequence>MFFSSKSTFAVILGLSLATIPVARAETLEVTVGGPGVLKYDPEFVNANVGDVVRFVFKQKNHTATQSTFASPCARAESGFDSDFVPVADDLTSGFPLAELTVTSNDPVWVYCRQADHCKQGMVFAVNPGDKFDQFKANAMGNSTNSTASSTSDSTTATAASASPSVVTVTATVTVSDGQTLTTTYGSYPGSSQPTSATSTDHRVTVGANGQLAFDPANITAQVGDTVTFEFRAKNHTVTQSSFSTPCRALAPVSASSLPGFDSGFMPVADGETNFPSFTIQINDTTPIWAYCHQTQPSSHCGAGMVFSVNAIESGSNNFEAFKAKAIQQNGSASTSGSTDTTSDNAAPSNGINGAGIVVAAVALVFSSLL</sequence>
<name>A0ABR1J7I3_9AGAR</name>
<dbReference type="Gene3D" id="2.60.40.420">
    <property type="entry name" value="Cupredoxins - blue copper proteins"/>
    <property type="match status" value="2"/>
</dbReference>
<dbReference type="PANTHER" id="PTHR34883:SF4">
    <property type="entry name" value="CUPREDOXIN"/>
    <property type="match status" value="1"/>
</dbReference>
<gene>
    <name evidence="2" type="ORF">VKT23_013129</name>
</gene>
<comment type="caution">
    <text evidence="2">The sequence shown here is derived from an EMBL/GenBank/DDBJ whole genome shotgun (WGS) entry which is preliminary data.</text>
</comment>
<dbReference type="SUPFAM" id="SSF49503">
    <property type="entry name" value="Cupredoxins"/>
    <property type="match status" value="2"/>
</dbReference>
<feature type="chain" id="PRO_5045240469" description="Cupredoxin" evidence="1">
    <location>
        <begin position="26"/>
        <end position="370"/>
    </location>
</feature>
<dbReference type="PANTHER" id="PTHR34883">
    <property type="entry name" value="SERINE-RICH PROTEIN, PUTATIVE-RELATED-RELATED"/>
    <property type="match status" value="1"/>
</dbReference>
<reference evidence="2 3" key="1">
    <citation type="submission" date="2024-01" db="EMBL/GenBank/DDBJ databases">
        <title>A draft genome for the cacao thread blight pathogen Marasmiellus scandens.</title>
        <authorList>
            <person name="Baruah I.K."/>
            <person name="Leung J."/>
            <person name="Bukari Y."/>
            <person name="Amoako-Attah I."/>
            <person name="Meinhardt L.W."/>
            <person name="Bailey B.A."/>
            <person name="Cohen S.P."/>
        </authorList>
    </citation>
    <scope>NUCLEOTIDE SEQUENCE [LARGE SCALE GENOMIC DNA]</scope>
    <source>
        <strain evidence="2 3">GH-19</strain>
    </source>
</reference>
<feature type="signal peptide" evidence="1">
    <location>
        <begin position="1"/>
        <end position="25"/>
    </location>
</feature>
<dbReference type="InterPro" id="IPR052953">
    <property type="entry name" value="Ser-rich/MCO-related"/>
</dbReference>
<dbReference type="CDD" id="cd00920">
    <property type="entry name" value="Cupredoxin"/>
    <property type="match status" value="2"/>
</dbReference>
<protein>
    <recommendedName>
        <fullName evidence="4">Cupredoxin</fullName>
    </recommendedName>
</protein>
<proteinExistence type="predicted"/>
<keyword evidence="3" id="KW-1185">Reference proteome</keyword>
<evidence type="ECO:0000313" key="3">
    <source>
        <dbReference type="Proteomes" id="UP001498398"/>
    </source>
</evidence>
<evidence type="ECO:0000313" key="2">
    <source>
        <dbReference type="EMBL" id="KAK7449655.1"/>
    </source>
</evidence>
<dbReference type="InterPro" id="IPR008972">
    <property type="entry name" value="Cupredoxin"/>
</dbReference>
<evidence type="ECO:0008006" key="4">
    <source>
        <dbReference type="Google" id="ProtNLM"/>
    </source>
</evidence>
<organism evidence="2 3">
    <name type="scientific">Marasmiellus scandens</name>
    <dbReference type="NCBI Taxonomy" id="2682957"/>
    <lineage>
        <taxon>Eukaryota</taxon>
        <taxon>Fungi</taxon>
        <taxon>Dikarya</taxon>
        <taxon>Basidiomycota</taxon>
        <taxon>Agaricomycotina</taxon>
        <taxon>Agaricomycetes</taxon>
        <taxon>Agaricomycetidae</taxon>
        <taxon>Agaricales</taxon>
        <taxon>Marasmiineae</taxon>
        <taxon>Omphalotaceae</taxon>
        <taxon>Marasmiellus</taxon>
    </lineage>
</organism>
<keyword evidence="1" id="KW-0732">Signal</keyword>